<evidence type="ECO:0000313" key="1">
    <source>
        <dbReference type="EMBL" id="GIF95925.1"/>
    </source>
</evidence>
<evidence type="ECO:0000313" key="2">
    <source>
        <dbReference type="Proteomes" id="UP000659904"/>
    </source>
</evidence>
<accession>A0A8J3KEX4</accession>
<comment type="caution">
    <text evidence="1">The sequence shown here is derived from an EMBL/GenBank/DDBJ whole genome shotgun (WGS) entry which is preliminary data.</text>
</comment>
<gene>
    <name evidence="1" type="ORF">Cci01nite_10190</name>
</gene>
<proteinExistence type="predicted"/>
<dbReference type="AlphaFoldDB" id="A0A8J3KEX4"/>
<organism evidence="1 2">
    <name type="scientific">Catellatospora citrea</name>
    <dbReference type="NCBI Taxonomy" id="53366"/>
    <lineage>
        <taxon>Bacteria</taxon>
        <taxon>Bacillati</taxon>
        <taxon>Actinomycetota</taxon>
        <taxon>Actinomycetes</taxon>
        <taxon>Micromonosporales</taxon>
        <taxon>Micromonosporaceae</taxon>
        <taxon>Catellatospora</taxon>
    </lineage>
</organism>
<dbReference type="Proteomes" id="UP000659904">
    <property type="component" value="Unassembled WGS sequence"/>
</dbReference>
<keyword evidence="2" id="KW-1185">Reference proteome</keyword>
<sequence length="267" mass="28818">MITGVLGHGMMAAVTEEDPLEDMIVKTWGGCTLPIRPVGGAAGTAFLYNELLESTPDGDQVREWVLTATSLTRSELGEFRVRPELVEPAGAAADYLIVQEFDERWSRGTNAAVMSSGVLDDYAERKGFRWTMAQVTDGVAARAEELRVLSGEPHRAYALGHVTTALGTPGEGRPLAVAYSGVTRDPDGVVRWAGALPEGFTGAPVFLAQHRSGREFRLLCIGLIAGGDRNPTVATFDTIRKMIDRLGVGATPGVWERVTGLLRRRPR</sequence>
<name>A0A8J3KEX4_9ACTN</name>
<dbReference type="EMBL" id="BONH01000002">
    <property type="protein sequence ID" value="GIF95925.1"/>
    <property type="molecule type" value="Genomic_DNA"/>
</dbReference>
<reference evidence="1 2" key="1">
    <citation type="submission" date="2021-01" db="EMBL/GenBank/DDBJ databases">
        <title>Whole genome shotgun sequence of Catellatospora citrea NBRC 14495.</title>
        <authorList>
            <person name="Komaki H."/>
            <person name="Tamura T."/>
        </authorList>
    </citation>
    <scope>NUCLEOTIDE SEQUENCE [LARGE SCALE GENOMIC DNA]</scope>
    <source>
        <strain evidence="1 2">NBRC 14495</strain>
    </source>
</reference>
<protein>
    <submittedName>
        <fullName evidence="1">Uncharacterized protein</fullName>
    </submittedName>
</protein>